<dbReference type="InterPro" id="IPR016197">
    <property type="entry name" value="Chromo-like_dom_sf"/>
</dbReference>
<dbReference type="InterPro" id="IPR056924">
    <property type="entry name" value="SH3_Tf2-1"/>
</dbReference>
<evidence type="ECO:0000259" key="1">
    <source>
        <dbReference type="Pfam" id="PF24626"/>
    </source>
</evidence>
<name>A0AAW2XA91_9LAMI</name>
<dbReference type="PANTHER" id="PTHR46148">
    <property type="entry name" value="CHROMO DOMAIN-CONTAINING PROTEIN"/>
    <property type="match status" value="1"/>
</dbReference>
<dbReference type="EMBL" id="JACGWN010000005">
    <property type="protein sequence ID" value="KAL0449687.1"/>
    <property type="molecule type" value="Genomic_DNA"/>
</dbReference>
<gene>
    <name evidence="2" type="ORF">Slati_1525100</name>
</gene>
<reference evidence="2" key="1">
    <citation type="submission" date="2020-06" db="EMBL/GenBank/DDBJ databases">
        <authorList>
            <person name="Li T."/>
            <person name="Hu X."/>
            <person name="Zhang T."/>
            <person name="Song X."/>
            <person name="Zhang H."/>
            <person name="Dai N."/>
            <person name="Sheng W."/>
            <person name="Hou X."/>
            <person name="Wei L."/>
        </authorList>
    </citation>
    <scope>NUCLEOTIDE SEQUENCE</scope>
    <source>
        <strain evidence="2">KEN1</strain>
        <tissue evidence="2">Leaf</tissue>
    </source>
</reference>
<feature type="domain" description="Tf2-1-like SH3-like" evidence="1">
    <location>
        <begin position="17"/>
        <end position="80"/>
    </location>
</feature>
<comment type="caution">
    <text evidence="2">The sequence shown here is derived from an EMBL/GenBank/DDBJ whole genome shotgun (WGS) entry which is preliminary data.</text>
</comment>
<reference evidence="2" key="2">
    <citation type="journal article" date="2024" name="Plant">
        <title>Genomic evolution and insights into agronomic trait innovations of Sesamum species.</title>
        <authorList>
            <person name="Miao H."/>
            <person name="Wang L."/>
            <person name="Qu L."/>
            <person name="Liu H."/>
            <person name="Sun Y."/>
            <person name="Le M."/>
            <person name="Wang Q."/>
            <person name="Wei S."/>
            <person name="Zheng Y."/>
            <person name="Lin W."/>
            <person name="Duan Y."/>
            <person name="Cao H."/>
            <person name="Xiong S."/>
            <person name="Wang X."/>
            <person name="Wei L."/>
            <person name="Li C."/>
            <person name="Ma Q."/>
            <person name="Ju M."/>
            <person name="Zhao R."/>
            <person name="Li G."/>
            <person name="Mu C."/>
            <person name="Tian Q."/>
            <person name="Mei H."/>
            <person name="Zhang T."/>
            <person name="Gao T."/>
            <person name="Zhang H."/>
        </authorList>
    </citation>
    <scope>NUCLEOTIDE SEQUENCE</scope>
    <source>
        <strain evidence="2">KEN1</strain>
    </source>
</reference>
<proteinExistence type="predicted"/>
<sequence>MKVYADKNRTERSFVVGDYIYLKLQPYRQNSLQLRRNLKLAPKYYGPFQVIEKIGEVAYKLKLPPTTNIYPIFHVSLLKKKLGHKHTLALELPLFSDQGVCRVYPTKILAMRLISRRNNPVPQVLVQWESYSVAEATWEDYYAFVAKFPDFEMDPQGRGSNLPGGNVTAIAGGRRRNLRRPSINKSSRMIQGTRTEENDVVPLKKGKLYLKAAMPF</sequence>
<organism evidence="2">
    <name type="scientific">Sesamum latifolium</name>
    <dbReference type="NCBI Taxonomy" id="2727402"/>
    <lineage>
        <taxon>Eukaryota</taxon>
        <taxon>Viridiplantae</taxon>
        <taxon>Streptophyta</taxon>
        <taxon>Embryophyta</taxon>
        <taxon>Tracheophyta</taxon>
        <taxon>Spermatophyta</taxon>
        <taxon>Magnoliopsida</taxon>
        <taxon>eudicotyledons</taxon>
        <taxon>Gunneridae</taxon>
        <taxon>Pentapetalae</taxon>
        <taxon>asterids</taxon>
        <taxon>lamiids</taxon>
        <taxon>Lamiales</taxon>
        <taxon>Pedaliaceae</taxon>
        <taxon>Sesamum</taxon>
    </lineage>
</organism>
<dbReference type="Pfam" id="PF24626">
    <property type="entry name" value="SH3_Tf2-1"/>
    <property type="match status" value="1"/>
</dbReference>
<dbReference type="AlphaFoldDB" id="A0AAW2XA91"/>
<evidence type="ECO:0000313" key="2">
    <source>
        <dbReference type="EMBL" id="KAL0449687.1"/>
    </source>
</evidence>
<accession>A0AAW2XA91</accession>
<protein>
    <recommendedName>
        <fullName evidence="1">Tf2-1-like SH3-like domain-containing protein</fullName>
    </recommendedName>
</protein>
<dbReference type="PANTHER" id="PTHR46148:SF52">
    <property type="entry name" value="OS04G0603800 PROTEIN"/>
    <property type="match status" value="1"/>
</dbReference>
<dbReference type="SUPFAM" id="SSF54160">
    <property type="entry name" value="Chromo domain-like"/>
    <property type="match status" value="1"/>
</dbReference>